<dbReference type="EMBL" id="JYDH01000155">
    <property type="protein sequence ID" value="KRY29946.1"/>
    <property type="molecule type" value="Genomic_DNA"/>
</dbReference>
<proteinExistence type="predicted"/>
<accession>A0A0V1AZ05</accession>
<reference evidence="1 2" key="1">
    <citation type="submission" date="2015-01" db="EMBL/GenBank/DDBJ databases">
        <title>Evolution of Trichinella species and genotypes.</title>
        <authorList>
            <person name="Korhonen P.K."/>
            <person name="Edoardo P."/>
            <person name="Giuseppe L.R."/>
            <person name="Gasser R.B."/>
        </authorList>
    </citation>
    <scope>NUCLEOTIDE SEQUENCE [LARGE SCALE GENOMIC DNA]</scope>
    <source>
        <strain evidence="1">ISS3</strain>
    </source>
</reference>
<gene>
    <name evidence="1" type="ORF">T01_8538</name>
</gene>
<keyword evidence="2" id="KW-1185">Reference proteome</keyword>
<name>A0A0V1AZ05_TRISP</name>
<evidence type="ECO:0000313" key="1">
    <source>
        <dbReference type="EMBL" id="KRY29946.1"/>
    </source>
</evidence>
<evidence type="ECO:0000313" key="2">
    <source>
        <dbReference type="Proteomes" id="UP000054776"/>
    </source>
</evidence>
<dbReference type="AlphaFoldDB" id="A0A0V1AZ05"/>
<dbReference type="Proteomes" id="UP000054776">
    <property type="component" value="Unassembled WGS sequence"/>
</dbReference>
<organism evidence="1 2">
    <name type="scientific">Trichinella spiralis</name>
    <name type="common">Trichina worm</name>
    <dbReference type="NCBI Taxonomy" id="6334"/>
    <lineage>
        <taxon>Eukaryota</taxon>
        <taxon>Metazoa</taxon>
        <taxon>Ecdysozoa</taxon>
        <taxon>Nematoda</taxon>
        <taxon>Enoplea</taxon>
        <taxon>Dorylaimia</taxon>
        <taxon>Trichinellida</taxon>
        <taxon>Trichinellidae</taxon>
        <taxon>Trichinella</taxon>
    </lineage>
</organism>
<protein>
    <submittedName>
        <fullName evidence="1">Uncharacterized protein</fullName>
    </submittedName>
</protein>
<comment type="caution">
    <text evidence="1">The sequence shown here is derived from an EMBL/GenBank/DDBJ whole genome shotgun (WGS) entry which is preliminary data.</text>
</comment>
<sequence>MKTIPKGYHFFRVQFNNSLKAANLFAMTLEPHDDERRNHLIYSNVQISKKLQKAYLSSILMAESFVKPKLIKQPFI</sequence>
<dbReference type="InParanoid" id="A0A0V1AZ05"/>